<comment type="pathway">
    <text evidence="4">Amino-acid degradation; L-kynurenine degradation; L-alanine and anthranilate from L-kynurenine: step 1/1.</text>
</comment>
<dbReference type="PANTHER" id="PTHR14084">
    <property type="entry name" value="KYNURENINASE"/>
    <property type="match status" value="1"/>
</dbReference>
<comment type="cofactor">
    <cofactor evidence="4">
        <name>pyridoxal 5'-phosphate</name>
        <dbReference type="ChEBI" id="CHEBI:597326"/>
    </cofactor>
</comment>
<comment type="catalytic activity">
    <reaction evidence="4">
        <text>3-hydroxy-L-kynurenine + H2O = 3-hydroxyanthranilate + L-alanine + H(+)</text>
        <dbReference type="Rhea" id="RHEA:25143"/>
        <dbReference type="ChEBI" id="CHEBI:15377"/>
        <dbReference type="ChEBI" id="CHEBI:15378"/>
        <dbReference type="ChEBI" id="CHEBI:36559"/>
        <dbReference type="ChEBI" id="CHEBI:57972"/>
        <dbReference type="ChEBI" id="CHEBI:58125"/>
        <dbReference type="EC" id="3.7.1.3"/>
    </reaction>
</comment>
<comment type="similarity">
    <text evidence="4">Belongs to the kynureninase family.</text>
</comment>
<evidence type="ECO:0000256" key="2">
    <source>
        <dbReference type="ARBA" id="ARBA00022801"/>
    </source>
</evidence>
<dbReference type="EMBL" id="AP012057">
    <property type="protein sequence ID" value="BAN00637.1"/>
    <property type="molecule type" value="Genomic_DNA"/>
</dbReference>
<evidence type="ECO:0000256" key="3">
    <source>
        <dbReference type="ARBA" id="ARBA00022898"/>
    </source>
</evidence>
<organism evidence="5 6">
    <name type="scientific">Ilumatobacter coccineus (strain NBRC 103263 / KCTC 29153 / YM16-304)</name>
    <dbReference type="NCBI Taxonomy" id="1313172"/>
    <lineage>
        <taxon>Bacteria</taxon>
        <taxon>Bacillati</taxon>
        <taxon>Actinomycetota</taxon>
        <taxon>Acidimicrobiia</taxon>
        <taxon>Acidimicrobiales</taxon>
        <taxon>Ilumatobacteraceae</taxon>
        <taxon>Ilumatobacter</taxon>
    </lineage>
</organism>
<dbReference type="GO" id="GO:0030170">
    <property type="term" value="F:pyridoxal phosphate binding"/>
    <property type="evidence" value="ECO:0007669"/>
    <property type="project" value="InterPro"/>
</dbReference>
<proteinExistence type="inferred from homology"/>
<dbReference type="GO" id="GO:0005737">
    <property type="term" value="C:cytoplasm"/>
    <property type="evidence" value="ECO:0007669"/>
    <property type="project" value="InterPro"/>
</dbReference>
<dbReference type="AlphaFoldDB" id="A0A6C7DZR7"/>
<evidence type="ECO:0000256" key="1">
    <source>
        <dbReference type="ARBA" id="ARBA00022642"/>
    </source>
</evidence>
<dbReference type="GO" id="GO:0043420">
    <property type="term" value="P:anthranilate metabolic process"/>
    <property type="evidence" value="ECO:0007669"/>
    <property type="project" value="TreeGrafter"/>
</dbReference>
<dbReference type="GO" id="GO:0030429">
    <property type="term" value="F:kynureninase activity"/>
    <property type="evidence" value="ECO:0007669"/>
    <property type="project" value="UniProtKB-EC"/>
</dbReference>
<dbReference type="Gene3D" id="3.40.640.10">
    <property type="entry name" value="Type I PLP-dependent aspartate aminotransferase-like (Major domain)"/>
    <property type="match status" value="1"/>
</dbReference>
<dbReference type="UniPathway" id="UPA00334">
    <property type="reaction ID" value="UER00455"/>
</dbReference>
<dbReference type="InterPro" id="IPR015421">
    <property type="entry name" value="PyrdxlP-dep_Trfase_major"/>
</dbReference>
<reference evidence="5 6" key="1">
    <citation type="journal article" date="2013" name="Int. J. Syst. Evol. Microbiol.">
        <title>Ilumatobacter nonamiense sp. nov. and Ilumatobacter coccineum sp. nov., isolated from seashore sand.</title>
        <authorList>
            <person name="Matsumoto A."/>
            <person name="Kasai H."/>
            <person name="Matsuo Y."/>
            <person name="Shizuri Y."/>
            <person name="Ichikawa N."/>
            <person name="Fujita N."/>
            <person name="Omura S."/>
            <person name="Takahashi Y."/>
        </authorList>
    </citation>
    <scope>NUCLEOTIDE SEQUENCE [LARGE SCALE GENOMIC DNA]</scope>
    <source>
        <strain evidence="6">NBRC 103263 / KCTC 29153 / YM16-304</strain>
    </source>
</reference>
<keyword evidence="6" id="KW-1185">Reference proteome</keyword>
<keyword evidence="1 4" id="KW-0662">Pyridine nucleotide biosynthesis</keyword>
<comment type="subunit">
    <text evidence="4">Homodimer.</text>
</comment>
<dbReference type="InterPro" id="IPR015422">
    <property type="entry name" value="PyrdxlP-dep_Trfase_small"/>
</dbReference>
<dbReference type="GO" id="GO:0097053">
    <property type="term" value="P:L-kynurenine catabolic process"/>
    <property type="evidence" value="ECO:0007669"/>
    <property type="project" value="UniProtKB-UniPathway"/>
</dbReference>
<dbReference type="SUPFAM" id="SSF53383">
    <property type="entry name" value="PLP-dependent transferases"/>
    <property type="match status" value="1"/>
</dbReference>
<evidence type="ECO:0000256" key="4">
    <source>
        <dbReference type="PIRNR" id="PIRNR038800"/>
    </source>
</evidence>
<dbReference type="InterPro" id="IPR010111">
    <property type="entry name" value="Kynureninase"/>
</dbReference>
<dbReference type="PIRSF" id="PIRSF038800">
    <property type="entry name" value="KYNU"/>
    <property type="match status" value="1"/>
</dbReference>
<gene>
    <name evidence="5" type="ORF">YM304_03230</name>
</gene>
<dbReference type="Gene3D" id="3.90.1150.10">
    <property type="entry name" value="Aspartate Aminotransferase, domain 1"/>
    <property type="match status" value="1"/>
</dbReference>
<sequence length="395" mass="42435">MISRHDAEQLDAHDPLARWRDEFVIADPDLVYLDGNSLGMTPRRTVDALRDVVEQQWAGDLITSWWEHGWLDLPLTVGDELAPLLGARPGEVAVHDSTTVCLFQLVNVAIELSRQRSGGSHDAVVVAVEATEFPTDRYVIDGIARLRSDRPAAVEVRHGLDDLSGVDVVVRSHVDYRTAAVAPLAIETRRAADAGAITVWDLSHAAGVVDLDLTGSGVELAAGCTYKFLNGGPGSPAFTYVRREIQPDVTQPIWGWFGQTDQFAMDNPFEPKPGIGRMLNGTPGILGLVAARSGISVSAEAGIEAIARKAAELANFAIDLTEQLGLICTTARPPVSSGGHVSITHPDAAALQSAMAERRVVVDKRDPDVLRFGLSPLTTRFVDVHDGLTLLAELA</sequence>
<evidence type="ECO:0000313" key="6">
    <source>
        <dbReference type="Proteomes" id="UP000011863"/>
    </source>
</evidence>
<dbReference type="PANTHER" id="PTHR14084:SF0">
    <property type="entry name" value="KYNURENINASE"/>
    <property type="match status" value="1"/>
</dbReference>
<keyword evidence="2 4" id="KW-0378">Hydrolase</keyword>
<dbReference type="GO" id="GO:0009435">
    <property type="term" value="P:NAD+ biosynthetic process"/>
    <property type="evidence" value="ECO:0007669"/>
    <property type="project" value="UniProtKB-UniPathway"/>
</dbReference>
<dbReference type="OrthoDB" id="9812626at2"/>
<dbReference type="KEGG" id="aym:YM304_03230"/>
<comment type="catalytic activity">
    <reaction evidence="4">
        <text>L-kynurenine + H2O = anthranilate + L-alanine + H(+)</text>
        <dbReference type="Rhea" id="RHEA:16813"/>
        <dbReference type="ChEBI" id="CHEBI:15377"/>
        <dbReference type="ChEBI" id="CHEBI:15378"/>
        <dbReference type="ChEBI" id="CHEBI:16567"/>
        <dbReference type="ChEBI" id="CHEBI:57959"/>
        <dbReference type="ChEBI" id="CHEBI:57972"/>
        <dbReference type="EC" id="3.7.1.3"/>
    </reaction>
</comment>
<accession>A0A6C7DZR7</accession>
<dbReference type="RefSeq" id="WP_015439885.1">
    <property type="nucleotide sequence ID" value="NC_020520.1"/>
</dbReference>
<keyword evidence="3 4" id="KW-0663">Pyridoxal phosphate</keyword>
<dbReference type="EC" id="3.7.1.3" evidence="4"/>
<dbReference type="UniPathway" id="UPA00253">
    <property type="reaction ID" value="UER00329"/>
</dbReference>
<comment type="pathway">
    <text evidence="4">Cofactor biosynthesis; NAD(+) biosynthesis; quinolinate from L-kynurenine: step 2/3.</text>
</comment>
<dbReference type="GO" id="GO:0019441">
    <property type="term" value="P:L-tryptophan catabolic process to kynurenine"/>
    <property type="evidence" value="ECO:0007669"/>
    <property type="project" value="TreeGrafter"/>
</dbReference>
<dbReference type="InterPro" id="IPR015424">
    <property type="entry name" value="PyrdxlP-dep_Trfase"/>
</dbReference>
<protein>
    <recommendedName>
        <fullName evidence="4">Kynureninase</fullName>
        <ecNumber evidence="4">3.7.1.3</ecNumber>
    </recommendedName>
</protein>
<dbReference type="Proteomes" id="UP000011863">
    <property type="component" value="Chromosome"/>
</dbReference>
<dbReference type="Pfam" id="PF22580">
    <property type="entry name" value="KYNU_C"/>
    <property type="match status" value="1"/>
</dbReference>
<evidence type="ECO:0000313" key="5">
    <source>
        <dbReference type="EMBL" id="BAN00637.1"/>
    </source>
</evidence>
<comment type="function">
    <text evidence="4">Catalyzes the cleavage of L-kynurenine (L-Kyn) and L-3-hydroxykynurenine (L-3OHKyn) into anthranilic acid (AA) and 3-hydroxyanthranilic acid (3-OHAA), respectively.</text>
</comment>
<name>A0A6C7DZR7_ILUCY</name>